<dbReference type="AlphaFoldDB" id="A0AAQ1ZJ17"/>
<organism evidence="3 4">
    <name type="scientific">Segatella buccae</name>
    <dbReference type="NCBI Taxonomy" id="28126"/>
    <lineage>
        <taxon>Bacteria</taxon>
        <taxon>Pseudomonadati</taxon>
        <taxon>Bacteroidota</taxon>
        <taxon>Bacteroidia</taxon>
        <taxon>Bacteroidales</taxon>
        <taxon>Prevotellaceae</taxon>
        <taxon>Segatella</taxon>
    </lineage>
</organism>
<dbReference type="Gene3D" id="1.10.260.40">
    <property type="entry name" value="lambda repressor-like DNA-binding domains"/>
    <property type="match status" value="1"/>
</dbReference>
<dbReference type="GO" id="GO:0003677">
    <property type="term" value="F:DNA binding"/>
    <property type="evidence" value="ECO:0007669"/>
    <property type="project" value="InterPro"/>
</dbReference>
<feature type="domain" description="HTH cro/C1-type" evidence="2">
    <location>
        <begin position="5"/>
        <end position="60"/>
    </location>
</feature>
<dbReference type="CDD" id="cd00093">
    <property type="entry name" value="HTH_XRE"/>
    <property type="match status" value="1"/>
</dbReference>
<dbReference type="SUPFAM" id="SSF47413">
    <property type="entry name" value="lambda repressor-like DNA-binding domains"/>
    <property type="match status" value="1"/>
</dbReference>
<dbReference type="Proteomes" id="UP000255283">
    <property type="component" value="Unassembled WGS sequence"/>
</dbReference>
<evidence type="ECO:0000313" key="4">
    <source>
        <dbReference type="Proteomes" id="UP000255283"/>
    </source>
</evidence>
<dbReference type="Pfam" id="PF01381">
    <property type="entry name" value="HTH_3"/>
    <property type="match status" value="1"/>
</dbReference>
<proteinExistence type="predicted"/>
<dbReference type="RefSeq" id="WP_004340324.1">
    <property type="nucleotide sequence ID" value="NZ_CAUUQQ010000108.1"/>
</dbReference>
<dbReference type="PROSITE" id="PS50943">
    <property type="entry name" value="HTH_CROC1"/>
    <property type="match status" value="1"/>
</dbReference>
<evidence type="ECO:0000313" key="3">
    <source>
        <dbReference type="EMBL" id="SUB79587.1"/>
    </source>
</evidence>
<evidence type="ECO:0000259" key="2">
    <source>
        <dbReference type="PROSITE" id="PS50943"/>
    </source>
</evidence>
<evidence type="ECO:0000256" key="1">
    <source>
        <dbReference type="SAM" id="MobiDB-lite"/>
    </source>
</evidence>
<feature type="region of interest" description="Disordered" evidence="1">
    <location>
        <begin position="70"/>
        <end position="112"/>
    </location>
</feature>
<dbReference type="EMBL" id="UGTJ01000001">
    <property type="protein sequence ID" value="SUB79587.1"/>
    <property type="molecule type" value="Genomic_DNA"/>
</dbReference>
<accession>A0AAQ1ZJ17</accession>
<protein>
    <submittedName>
        <fullName evidence="3">Helix-turn-helix</fullName>
    </submittedName>
</protein>
<dbReference type="InterPro" id="IPR010982">
    <property type="entry name" value="Lambda_DNA-bd_dom_sf"/>
</dbReference>
<gene>
    <name evidence="3" type="ORF">NCTC13063_00854</name>
</gene>
<reference evidence="3 4" key="1">
    <citation type="submission" date="2018-06" db="EMBL/GenBank/DDBJ databases">
        <authorList>
            <consortium name="Pathogen Informatics"/>
            <person name="Doyle S."/>
        </authorList>
    </citation>
    <scope>NUCLEOTIDE SEQUENCE [LARGE SCALE GENOMIC DNA]</scope>
    <source>
        <strain evidence="3 4">NCTC13063</strain>
    </source>
</reference>
<sequence>MKDRIKQLMESQHMNQLLFSQYIGISSASLSSIFNGRTNPSLKTVDAIRKRFPNLNIDWLMFGEGQMFLDGESGEGTPTPPPTTPGEGLVDFSNASDVASPSLFDQPAERSVQNTPKMVPQIVIKEVDKPQRKITEIRIFYNDNTWETFVPKA</sequence>
<dbReference type="SMART" id="SM00530">
    <property type="entry name" value="HTH_XRE"/>
    <property type="match status" value="1"/>
</dbReference>
<comment type="caution">
    <text evidence="3">The sequence shown here is derived from an EMBL/GenBank/DDBJ whole genome shotgun (WGS) entry which is preliminary data.</text>
</comment>
<name>A0AAQ1ZJ17_9BACT</name>
<dbReference type="InterPro" id="IPR001387">
    <property type="entry name" value="Cro/C1-type_HTH"/>
</dbReference>